<feature type="region of interest" description="Disordered" evidence="1">
    <location>
        <begin position="107"/>
        <end position="133"/>
    </location>
</feature>
<dbReference type="EMBL" id="CAUJNA010003327">
    <property type="protein sequence ID" value="CAJ1399202.1"/>
    <property type="molecule type" value="Genomic_DNA"/>
</dbReference>
<proteinExistence type="predicted"/>
<dbReference type="AlphaFoldDB" id="A0AA36N9M0"/>
<keyword evidence="3" id="KW-1185">Reference proteome</keyword>
<evidence type="ECO:0000313" key="2">
    <source>
        <dbReference type="EMBL" id="CAJ1399202.1"/>
    </source>
</evidence>
<accession>A0AA36N9M0</accession>
<feature type="region of interest" description="Disordered" evidence="1">
    <location>
        <begin position="1"/>
        <end position="23"/>
    </location>
</feature>
<protein>
    <submittedName>
        <fullName evidence="2">Uncharacterized protein</fullName>
    </submittedName>
</protein>
<sequence>MAEEDHQDDAGGRFSGYVPSGATGTTAVREQLTAVKKELDIIVHELRGPGGQVQAVDLEEVERLVRHLEVDRGELAQRCRRLAEENKDLLEVNKKMEVELYASQRKVDEAERKLRHEQIDRPDPEGPGKPDVSAEERLTQEALEALSSSSSRGAASPSRGELARALRAAQEELAAQRRRNEKLERQRMKDSQRVHLLEDAVERQRLEIAAIRLQKQSKLGQAMGKPKALHHLAHTLPIKQSAGHAQGDGDMPKSKSDVSLRLPHMRP</sequence>
<name>A0AA36N9M0_9DINO</name>
<evidence type="ECO:0000313" key="3">
    <source>
        <dbReference type="Proteomes" id="UP001178507"/>
    </source>
</evidence>
<reference evidence="2" key="1">
    <citation type="submission" date="2023-08" db="EMBL/GenBank/DDBJ databases">
        <authorList>
            <person name="Chen Y."/>
            <person name="Shah S."/>
            <person name="Dougan E. K."/>
            <person name="Thang M."/>
            <person name="Chan C."/>
        </authorList>
    </citation>
    <scope>NUCLEOTIDE SEQUENCE</scope>
</reference>
<feature type="region of interest" description="Disordered" evidence="1">
    <location>
        <begin position="143"/>
        <end position="162"/>
    </location>
</feature>
<evidence type="ECO:0000256" key="1">
    <source>
        <dbReference type="SAM" id="MobiDB-lite"/>
    </source>
</evidence>
<gene>
    <name evidence="2" type="ORF">EVOR1521_LOCUS22779</name>
</gene>
<dbReference type="Proteomes" id="UP001178507">
    <property type="component" value="Unassembled WGS sequence"/>
</dbReference>
<feature type="region of interest" description="Disordered" evidence="1">
    <location>
        <begin position="233"/>
        <end position="267"/>
    </location>
</feature>
<organism evidence="2 3">
    <name type="scientific">Effrenium voratum</name>
    <dbReference type="NCBI Taxonomy" id="2562239"/>
    <lineage>
        <taxon>Eukaryota</taxon>
        <taxon>Sar</taxon>
        <taxon>Alveolata</taxon>
        <taxon>Dinophyceae</taxon>
        <taxon>Suessiales</taxon>
        <taxon>Symbiodiniaceae</taxon>
        <taxon>Effrenium</taxon>
    </lineage>
</organism>
<comment type="caution">
    <text evidence="2">The sequence shown here is derived from an EMBL/GenBank/DDBJ whole genome shotgun (WGS) entry which is preliminary data.</text>
</comment>